<dbReference type="Gene3D" id="2.30.38.10">
    <property type="entry name" value="Luciferase, Domain 3"/>
    <property type="match status" value="1"/>
</dbReference>
<evidence type="ECO:0000313" key="6">
    <source>
        <dbReference type="Proteomes" id="UP000194141"/>
    </source>
</evidence>
<gene>
    <name evidence="5" type="ORF">DESAMIL20_1370</name>
</gene>
<keyword evidence="2 5" id="KW-0436">Ligase</keyword>
<dbReference type="InterPro" id="IPR000873">
    <property type="entry name" value="AMP-dep_synth/lig_dom"/>
</dbReference>
<dbReference type="EC" id="6.2.1.16" evidence="5"/>
<keyword evidence="6" id="KW-1185">Reference proteome</keyword>
<dbReference type="InterPro" id="IPR045851">
    <property type="entry name" value="AMP-bd_C_sf"/>
</dbReference>
<evidence type="ECO:0000259" key="3">
    <source>
        <dbReference type="Pfam" id="PF00501"/>
    </source>
</evidence>
<dbReference type="FunFam" id="3.40.50.12780:FF:000003">
    <property type="entry name" value="Long-chain-fatty-acid--CoA ligase FadD"/>
    <property type="match status" value="1"/>
</dbReference>
<name>A0A1X4XWA2_9BACT</name>
<dbReference type="Gene3D" id="3.30.300.30">
    <property type="match status" value="1"/>
</dbReference>
<comment type="similarity">
    <text evidence="1">Belongs to the ATP-dependent AMP-binding enzyme family.</text>
</comment>
<dbReference type="OrthoDB" id="5483897at2"/>
<dbReference type="PANTHER" id="PTHR43201:SF5">
    <property type="entry name" value="MEDIUM-CHAIN ACYL-COA LIGASE ACSF2, MITOCHONDRIAL"/>
    <property type="match status" value="1"/>
</dbReference>
<dbReference type="NCBIfam" id="NF009233">
    <property type="entry name" value="PRK12583.1"/>
    <property type="match status" value="1"/>
</dbReference>
<dbReference type="GO" id="GO:0004467">
    <property type="term" value="F:long-chain fatty acid-CoA ligase activity"/>
    <property type="evidence" value="ECO:0007669"/>
    <property type="project" value="UniProtKB-EC"/>
</dbReference>
<dbReference type="Pfam" id="PF13193">
    <property type="entry name" value="AMP-binding_C"/>
    <property type="match status" value="1"/>
</dbReference>
<evidence type="ECO:0000313" key="5">
    <source>
        <dbReference type="EMBL" id="OSS41817.1"/>
    </source>
</evidence>
<dbReference type="Pfam" id="PF00501">
    <property type="entry name" value="AMP-binding"/>
    <property type="match status" value="1"/>
</dbReference>
<dbReference type="EMBL" id="MDSU01000018">
    <property type="protein sequence ID" value="OSS41817.1"/>
    <property type="molecule type" value="Genomic_DNA"/>
</dbReference>
<dbReference type="Gene3D" id="3.40.50.980">
    <property type="match status" value="2"/>
</dbReference>
<dbReference type="FunFam" id="3.30.300.30:FF:000008">
    <property type="entry name" value="2,3-dihydroxybenzoate-AMP ligase"/>
    <property type="match status" value="1"/>
</dbReference>
<dbReference type="PROSITE" id="PS00455">
    <property type="entry name" value="AMP_BINDING"/>
    <property type="match status" value="1"/>
</dbReference>
<evidence type="ECO:0000256" key="1">
    <source>
        <dbReference type="ARBA" id="ARBA00006432"/>
    </source>
</evidence>
<dbReference type="CDD" id="cd05917">
    <property type="entry name" value="FACL_like_2"/>
    <property type="match status" value="1"/>
</dbReference>
<evidence type="ECO:0000256" key="2">
    <source>
        <dbReference type="ARBA" id="ARBA00022598"/>
    </source>
</evidence>
<sequence length="564" mass="63481">MKSYNYSTSSKSLIFKTIGEMLNEIVNAYPDNDCLVSIPEGIRYNYRQFKAEVDKIAKAFLALGVKKGDRVAIWSANNVAWVLTQFATSKIGAILVTINPAYRASELEYALKQSETSTLVLIEEFKSSDYISILYNVAPFIKGSKPTGLNSIRFPYLKNVICISQTKYSGMFRWDDFVEMHKKIDDSMLQDMENALDPDDIINIQYTSGTTGFPKAACLTHINILNNGYFVGEAMNFTDKDRLCVPVPFYHCFGMVMSNLTCISHGSCIVIPSPYFDPIAALTAVEKEKCTALHGVPTMFIAELEHPEFSRFDLTSLRTGIMAGSPCPIEVMKRVNNQMHMSEVTIAYGQTESSPVITQTTPYDSFEYRVETVGKPLPFLEVKIIDPQTGKIVEAGEQGELCARGYSVMRGYYNNIEATQAAIDEAKWLHTGDLAVMTQDGYFKIIGRIKDMIIRGGENIYPREIEEFLYTHPSIADAQVIGVPDQKYGEEICVWIKLRDGHTLTEEEVKEYCREKIARYKLPKYIKFVDNFPTTVTGKVRKVEMREISVRELGLGAASKIETA</sequence>
<protein>
    <submittedName>
        <fullName evidence="5">Acetoacetyl-CoA synthetase / Long-chain-fatty-acid--CoA ligase</fullName>
        <ecNumber evidence="5">6.2.1.16</ecNumber>
        <ecNumber evidence="5">6.2.1.3</ecNumber>
    </submittedName>
</protein>
<dbReference type="InterPro" id="IPR020845">
    <property type="entry name" value="AMP-binding_CS"/>
</dbReference>
<dbReference type="AlphaFoldDB" id="A0A1X4XWA2"/>
<feature type="domain" description="AMP-dependent synthetase/ligase" evidence="3">
    <location>
        <begin position="25"/>
        <end position="413"/>
    </location>
</feature>
<proteinExistence type="inferred from homology"/>
<dbReference type="PANTHER" id="PTHR43201">
    <property type="entry name" value="ACYL-COA SYNTHETASE"/>
    <property type="match status" value="1"/>
</dbReference>
<dbReference type="STRING" id="1562698.DESAMIL20_1370"/>
<dbReference type="GO" id="GO:0030729">
    <property type="term" value="F:acetoacetate-CoA ligase activity"/>
    <property type="evidence" value="ECO:0007669"/>
    <property type="project" value="UniProtKB-EC"/>
</dbReference>
<comment type="caution">
    <text evidence="5">The sequence shown here is derived from an EMBL/GenBank/DDBJ whole genome shotgun (WGS) entry which is preliminary data.</text>
</comment>
<accession>A0A1X4XWA2</accession>
<reference evidence="5 6" key="1">
    <citation type="journal article" date="2017" name="Front. Microbiol.">
        <title>Genome Sequence of Desulfurella amilsii Strain TR1 and Comparative Genomics of Desulfurellaceae Family.</title>
        <authorList>
            <person name="Florentino A.P."/>
            <person name="Stams A.J."/>
            <person name="Sanchez-Andrea I."/>
        </authorList>
    </citation>
    <scope>NUCLEOTIDE SEQUENCE [LARGE SCALE GENOMIC DNA]</scope>
    <source>
        <strain evidence="5 6">TR1</strain>
    </source>
</reference>
<dbReference type="InterPro" id="IPR025110">
    <property type="entry name" value="AMP-bd_C"/>
</dbReference>
<dbReference type="SUPFAM" id="SSF56801">
    <property type="entry name" value="Acetyl-CoA synthetase-like"/>
    <property type="match status" value="1"/>
</dbReference>
<dbReference type="GO" id="GO:0031956">
    <property type="term" value="F:medium-chain fatty acid-CoA ligase activity"/>
    <property type="evidence" value="ECO:0007669"/>
    <property type="project" value="TreeGrafter"/>
</dbReference>
<dbReference type="Proteomes" id="UP000194141">
    <property type="component" value="Unassembled WGS sequence"/>
</dbReference>
<organism evidence="5 6">
    <name type="scientific">Desulfurella amilsii</name>
    <dbReference type="NCBI Taxonomy" id="1562698"/>
    <lineage>
        <taxon>Bacteria</taxon>
        <taxon>Pseudomonadati</taxon>
        <taxon>Campylobacterota</taxon>
        <taxon>Desulfurellia</taxon>
        <taxon>Desulfurellales</taxon>
        <taxon>Desulfurellaceae</taxon>
        <taxon>Desulfurella</taxon>
    </lineage>
</organism>
<feature type="domain" description="AMP-binding enzyme C-terminal" evidence="4">
    <location>
        <begin position="464"/>
        <end position="539"/>
    </location>
</feature>
<evidence type="ECO:0000259" key="4">
    <source>
        <dbReference type="Pfam" id="PF13193"/>
    </source>
</evidence>
<dbReference type="RefSeq" id="WP_086034043.1">
    <property type="nucleotide sequence ID" value="NZ_MDSU01000018.1"/>
</dbReference>
<dbReference type="EC" id="6.2.1.3" evidence="5"/>